<protein>
    <recommendedName>
        <fullName evidence="2">RNA helicase</fullName>
        <ecNumber evidence="2">3.6.4.13</ecNumber>
    </recommendedName>
</protein>
<dbReference type="GO" id="GO:0005524">
    <property type="term" value="F:ATP binding"/>
    <property type="evidence" value="ECO:0007669"/>
    <property type="project" value="UniProtKB-KW"/>
</dbReference>
<dbReference type="PIRSF" id="PIRSF039073">
    <property type="entry name" value="BRR2"/>
    <property type="match status" value="1"/>
</dbReference>
<dbReference type="FunFam" id="1.10.3380.10:FF:000010">
    <property type="entry name" value="DExH-box ATP-dependent RNA helicase DExH12"/>
    <property type="match status" value="1"/>
</dbReference>
<feature type="domain" description="Helicase C-terminal" evidence="17">
    <location>
        <begin position="681"/>
        <end position="848"/>
    </location>
</feature>
<dbReference type="FunFam" id="1.10.150.20:FF:000004">
    <property type="entry name" value="U5 small nuclear ribonucleoprotein helicase"/>
    <property type="match status" value="1"/>
</dbReference>
<evidence type="ECO:0000256" key="11">
    <source>
        <dbReference type="ARBA" id="ARBA00023187"/>
    </source>
</evidence>
<dbReference type="OrthoDB" id="5575at2759"/>
<dbReference type="InterPro" id="IPR014001">
    <property type="entry name" value="Helicase_ATP-bd"/>
</dbReference>
<comment type="function">
    <text evidence="14">RNA helicase that plays an essential role in pre-mRNA splicing as component of the U5 snRNP and U4/U6-U5 tri-snRNP complexes. Involved in spliceosome assembly, activation and disassembly.</text>
</comment>
<dbReference type="Pfam" id="PF18149">
    <property type="entry name" value="Helicase_PWI"/>
    <property type="match status" value="1"/>
</dbReference>
<gene>
    <name evidence="18" type="ORF">HU200_024666</name>
</gene>
<dbReference type="FunFam" id="3.40.50.300:FF:000102">
    <property type="entry name" value="RNA helicase, activating signal cointegrator 1"/>
    <property type="match status" value="1"/>
</dbReference>
<evidence type="ECO:0000256" key="15">
    <source>
        <dbReference type="SAM" id="MobiDB-lite"/>
    </source>
</evidence>
<feature type="domain" description="Helicase ATP-binding" evidence="16">
    <location>
        <begin position="489"/>
        <end position="671"/>
    </location>
</feature>
<keyword evidence="8" id="KW-0347">Helicase</keyword>
<dbReference type="Gene3D" id="2.60.40.150">
    <property type="entry name" value="C2 domain"/>
    <property type="match status" value="2"/>
</dbReference>
<keyword evidence="6" id="KW-0547">Nucleotide-binding</keyword>
<dbReference type="InterPro" id="IPR041094">
    <property type="entry name" value="Brr2_helicase_PWI"/>
</dbReference>
<accession>A0A835CAW9</accession>
<evidence type="ECO:0000256" key="13">
    <source>
        <dbReference type="ARBA" id="ARBA00047984"/>
    </source>
</evidence>
<dbReference type="CDD" id="cd18021">
    <property type="entry name" value="DEXHc_Brr2_2"/>
    <property type="match status" value="1"/>
</dbReference>
<dbReference type="FunFam" id="1.10.10.10:FF:000012">
    <property type="entry name" value="U5 small nuclear ribonucleoprotein helicase"/>
    <property type="match status" value="1"/>
</dbReference>
<dbReference type="SMART" id="SM00487">
    <property type="entry name" value="DEXDc"/>
    <property type="match status" value="2"/>
</dbReference>
<dbReference type="FunFam" id="1.10.10.10:FF:000024">
    <property type="entry name" value="U5 small nuclear ribonucleoprotein helicase"/>
    <property type="match status" value="1"/>
</dbReference>
<keyword evidence="5" id="KW-0677">Repeat</keyword>
<proteinExistence type="predicted"/>
<dbReference type="Gene3D" id="1.10.10.10">
    <property type="entry name" value="Winged helix-like DNA-binding domain superfamily/Winged helix DNA-binding domain"/>
    <property type="match status" value="2"/>
</dbReference>
<evidence type="ECO:0000256" key="10">
    <source>
        <dbReference type="ARBA" id="ARBA00022884"/>
    </source>
</evidence>
<dbReference type="InterPro" id="IPR050474">
    <property type="entry name" value="Hel308_SKI2-like"/>
</dbReference>
<dbReference type="InterPro" id="IPR004179">
    <property type="entry name" value="Sec63-dom"/>
</dbReference>
<dbReference type="InterPro" id="IPR027417">
    <property type="entry name" value="P-loop_NTPase"/>
</dbReference>
<dbReference type="GO" id="GO:0016787">
    <property type="term" value="F:hydrolase activity"/>
    <property type="evidence" value="ECO:0007669"/>
    <property type="project" value="UniProtKB-KW"/>
</dbReference>
<evidence type="ECO:0000256" key="7">
    <source>
        <dbReference type="ARBA" id="ARBA00022801"/>
    </source>
</evidence>
<comment type="catalytic activity">
    <reaction evidence="13">
        <text>ATP + H2O = ADP + phosphate + H(+)</text>
        <dbReference type="Rhea" id="RHEA:13065"/>
        <dbReference type="ChEBI" id="CHEBI:15377"/>
        <dbReference type="ChEBI" id="CHEBI:15378"/>
        <dbReference type="ChEBI" id="CHEBI:30616"/>
        <dbReference type="ChEBI" id="CHEBI:43474"/>
        <dbReference type="ChEBI" id="CHEBI:456216"/>
        <dbReference type="EC" id="3.6.4.13"/>
    </reaction>
</comment>
<dbReference type="Proteomes" id="UP000636709">
    <property type="component" value="Unassembled WGS sequence"/>
</dbReference>
<evidence type="ECO:0000256" key="5">
    <source>
        <dbReference type="ARBA" id="ARBA00022737"/>
    </source>
</evidence>
<dbReference type="EMBL" id="JACEFO010001700">
    <property type="protein sequence ID" value="KAF8719903.1"/>
    <property type="molecule type" value="Genomic_DNA"/>
</dbReference>
<dbReference type="GO" id="GO:0003724">
    <property type="term" value="F:RNA helicase activity"/>
    <property type="evidence" value="ECO:0007669"/>
    <property type="project" value="UniProtKB-EC"/>
</dbReference>
<dbReference type="GO" id="GO:0008380">
    <property type="term" value="P:RNA splicing"/>
    <property type="evidence" value="ECO:0007669"/>
    <property type="project" value="UniProtKB-KW"/>
</dbReference>
<dbReference type="SUPFAM" id="SSF81296">
    <property type="entry name" value="E set domains"/>
    <property type="match status" value="1"/>
</dbReference>
<dbReference type="InterPro" id="IPR057842">
    <property type="entry name" value="WH_MER3"/>
</dbReference>
<dbReference type="Gene3D" id="1.10.150.20">
    <property type="entry name" value="5' to 3' exonuclease, C-terminal subdomain"/>
    <property type="match status" value="2"/>
</dbReference>
<dbReference type="CDD" id="cd18795">
    <property type="entry name" value="SF2_C_Ski2"/>
    <property type="match status" value="2"/>
</dbReference>
<evidence type="ECO:0000313" key="19">
    <source>
        <dbReference type="Proteomes" id="UP000636709"/>
    </source>
</evidence>
<dbReference type="PANTHER" id="PTHR47961:SF4">
    <property type="entry name" value="ACTIVATING SIGNAL COINTEGRATOR 1 COMPLEX SUBUNIT 3"/>
    <property type="match status" value="1"/>
</dbReference>
<dbReference type="Pfam" id="PF00270">
    <property type="entry name" value="DEAD"/>
    <property type="match status" value="2"/>
</dbReference>
<dbReference type="EC" id="3.6.4.13" evidence="2"/>
<dbReference type="FunFam" id="3.40.50.300:FF:000368">
    <property type="entry name" value="U5 small nuclear ribonucleoprotein 200 kDa helicase"/>
    <property type="match status" value="1"/>
</dbReference>
<keyword evidence="12" id="KW-0539">Nucleus</keyword>
<feature type="compositionally biased region" description="Polar residues" evidence="15">
    <location>
        <begin position="19"/>
        <end position="30"/>
    </location>
</feature>
<dbReference type="PROSITE" id="PS51192">
    <property type="entry name" value="HELICASE_ATP_BIND_1"/>
    <property type="match status" value="2"/>
</dbReference>
<dbReference type="FunFam" id="3.40.50.300:FF:000254">
    <property type="entry name" value="U5 small nuclear ribonucleoprotein helicase"/>
    <property type="match status" value="1"/>
</dbReference>
<dbReference type="InterPro" id="IPR014756">
    <property type="entry name" value="Ig_E-set"/>
</dbReference>
<dbReference type="Pfam" id="PF02889">
    <property type="entry name" value="Sec63"/>
    <property type="match status" value="2"/>
</dbReference>
<evidence type="ECO:0000259" key="17">
    <source>
        <dbReference type="PROSITE" id="PS51194"/>
    </source>
</evidence>
<reference evidence="18" key="1">
    <citation type="submission" date="2020-07" db="EMBL/GenBank/DDBJ databases">
        <title>Genome sequence and genetic diversity analysis of an under-domesticated orphan crop, white fonio (Digitaria exilis).</title>
        <authorList>
            <person name="Bennetzen J.L."/>
            <person name="Chen S."/>
            <person name="Ma X."/>
            <person name="Wang X."/>
            <person name="Yssel A.E.J."/>
            <person name="Chaluvadi S.R."/>
            <person name="Johnson M."/>
            <person name="Gangashetty P."/>
            <person name="Hamidou F."/>
            <person name="Sanogo M.D."/>
            <person name="Zwaenepoel A."/>
            <person name="Wallace J."/>
            <person name="Van De Peer Y."/>
            <person name="Van Deynze A."/>
        </authorList>
    </citation>
    <scope>NUCLEOTIDE SEQUENCE</scope>
    <source>
        <tissue evidence="18">Leaves</tissue>
    </source>
</reference>
<dbReference type="SMART" id="SM00973">
    <property type="entry name" value="Sec63"/>
    <property type="match status" value="2"/>
</dbReference>
<dbReference type="Gene3D" id="3.40.50.300">
    <property type="entry name" value="P-loop containing nucleotide triphosphate hydrolases"/>
    <property type="match status" value="4"/>
</dbReference>
<keyword evidence="10" id="KW-0694">RNA-binding</keyword>
<dbReference type="InterPro" id="IPR035892">
    <property type="entry name" value="C2_domain_sf"/>
</dbReference>
<dbReference type="FunFam" id="1.10.150.20:FF:000013">
    <property type="entry name" value="U5 small nuclear ribonucleoprotein kDa helicase"/>
    <property type="match status" value="1"/>
</dbReference>
<dbReference type="GO" id="GO:0006397">
    <property type="term" value="P:mRNA processing"/>
    <property type="evidence" value="ECO:0007669"/>
    <property type="project" value="UniProtKB-KW"/>
</dbReference>
<feature type="domain" description="Helicase ATP-binding" evidence="16">
    <location>
        <begin position="1283"/>
        <end position="1460"/>
    </location>
</feature>
<name>A0A835CAW9_9POAL</name>
<dbReference type="InterPro" id="IPR048863">
    <property type="entry name" value="BRR2_plug"/>
</dbReference>
<keyword evidence="19" id="KW-1185">Reference proteome</keyword>
<dbReference type="PROSITE" id="PS51194">
    <property type="entry name" value="HELICASE_CTER"/>
    <property type="match status" value="1"/>
</dbReference>
<comment type="subcellular location">
    <subcellularLocation>
        <location evidence="1">Nucleus</location>
    </subcellularLocation>
</comment>
<evidence type="ECO:0000259" key="16">
    <source>
        <dbReference type="PROSITE" id="PS51192"/>
    </source>
</evidence>
<dbReference type="FunFam" id="2.60.40.150:FF:000004">
    <property type="entry name" value="RNA helicase, activating signal cointegrator 1"/>
    <property type="match status" value="1"/>
</dbReference>
<evidence type="ECO:0000313" key="18">
    <source>
        <dbReference type="EMBL" id="KAF8719903.1"/>
    </source>
</evidence>
<dbReference type="PANTHER" id="PTHR47961">
    <property type="entry name" value="DNA POLYMERASE THETA, PUTATIVE (AFU_ORTHOLOGUE AFUA_1G05260)-RELATED"/>
    <property type="match status" value="1"/>
</dbReference>
<evidence type="ECO:0000256" key="2">
    <source>
        <dbReference type="ARBA" id="ARBA00012552"/>
    </source>
</evidence>
<dbReference type="SMART" id="SM00490">
    <property type="entry name" value="HELICc"/>
    <property type="match status" value="2"/>
</dbReference>
<keyword evidence="3" id="KW-0507">mRNA processing</keyword>
<evidence type="ECO:0000256" key="14">
    <source>
        <dbReference type="ARBA" id="ARBA00055371"/>
    </source>
</evidence>
<feature type="compositionally biased region" description="Basic and acidic residues" evidence="15">
    <location>
        <begin position="31"/>
        <end position="40"/>
    </location>
</feature>
<feature type="region of interest" description="Disordered" evidence="15">
    <location>
        <begin position="1"/>
        <end position="102"/>
    </location>
</feature>
<evidence type="ECO:0000256" key="8">
    <source>
        <dbReference type="ARBA" id="ARBA00022806"/>
    </source>
</evidence>
<keyword evidence="9" id="KW-0067">ATP-binding</keyword>
<dbReference type="Pfam" id="PF23445">
    <property type="entry name" value="WHD_SNRNP200"/>
    <property type="match status" value="2"/>
</dbReference>
<dbReference type="InterPro" id="IPR001650">
    <property type="entry name" value="Helicase_C-like"/>
</dbReference>
<comment type="caution">
    <text evidence="18">The sequence shown here is derived from an EMBL/GenBank/DDBJ whole genome shotgun (WGS) entry which is preliminary data.</text>
</comment>
<keyword evidence="4" id="KW-0747">Spliceosome</keyword>
<evidence type="ECO:0000256" key="6">
    <source>
        <dbReference type="ARBA" id="ARBA00022741"/>
    </source>
</evidence>
<dbReference type="SMART" id="SM00382">
    <property type="entry name" value="AAA"/>
    <property type="match status" value="2"/>
</dbReference>
<keyword evidence="7" id="KW-0378">Hydrolase</keyword>
<dbReference type="GO" id="GO:0003723">
    <property type="term" value="F:RNA binding"/>
    <property type="evidence" value="ECO:0007669"/>
    <property type="project" value="UniProtKB-KW"/>
</dbReference>
<dbReference type="SUPFAM" id="SSF52540">
    <property type="entry name" value="P-loop containing nucleoside triphosphate hydrolases"/>
    <property type="match status" value="4"/>
</dbReference>
<dbReference type="FunFam" id="2.60.40.150:FF:000048">
    <property type="entry name" value="U5 small nuclear ribonucleoprotein 200 kDa helicase"/>
    <property type="match status" value="1"/>
</dbReference>
<dbReference type="Gene3D" id="1.10.3380.10">
    <property type="entry name" value="Sec63 N-terminal domain-like domain"/>
    <property type="match status" value="2"/>
</dbReference>
<dbReference type="InterPro" id="IPR003593">
    <property type="entry name" value="AAA+_ATPase"/>
</dbReference>
<dbReference type="GO" id="GO:0005681">
    <property type="term" value="C:spliceosomal complex"/>
    <property type="evidence" value="ECO:0007669"/>
    <property type="project" value="UniProtKB-KW"/>
</dbReference>
<evidence type="ECO:0000256" key="1">
    <source>
        <dbReference type="ARBA" id="ARBA00004123"/>
    </source>
</evidence>
<sequence length="2090" mass="237162">MSNLGGGAEAHARFKQYEYRTNSSLVLNTDSRPRDTHEPSGEPETLWGRIDPRSFGDRAVQARPAELEGKLTKSRTKKTKRDAADPDLPRRDAKRRRRAASAHNVSVLSLTDGVVYKPQTKEARAAYEALLSLIQQQLGGQPLDVLAGAADEVLATLKNDKIKNPDKKKDIEKLLNPIPNQLFDQLVSIGKLITDFQDPAAGDATGVPSGDAMDTTLDDDVAVEFEELDEDEQSDFDQGLAINVQDIDAYWLQRKISQAYGDGDIDAQQSQKLAEDILKIIAEGDDRDVENRLVMLLDYEKFDLIKLLLRNRLKIVWCTRLARAEDQEQRKKIEEEMASDLSLAPILEQLYSTRASARERQKNMEKSIRDEAKRLLNNDDAGTDGARDCRAADRDTESGWLKGQRQLLDLDSLAFQKGGLFMANNKCELPLGSFRTPHKGYEEVHVPALKARPYETGEKIVKISDLPEWARPAFEGMSALNRVQSRVYDTALFKPDNILLCAPTGAGKTNVAVLTILQQIGLYMKGGEFDNTKYKIVYVAPMKALVAEVVGNLSKRLAPYNVTVRELSGDQNMAKQQIDETQIIVTTPEKWDIVTRKSGDRTYTQMVKLLIIDEIHLLHDNRGPVLESIVARTVRQIETTKEHIRLIGLSATLPNHLDVALFLRVPNESIFHFDNSYRPCPLAQQYIGITVRKPLQRFQLMNEICYEKVMAAAELVKNNDLKDLLPYGFAIHHAGMARVDRELVEELFADKHIQVLVSTATLAWGVNLPAHTVIIKGTQIYNPEKGAWTELSPLDVMQMLGRAGRPQYDTHGEGIILTGHSELQFYLSLMNQQLPIESQFVSKLADQLNAEIVLGTIQNAREACSWLGYTYLYVRMLRDPPVYGLPADILESDKTLDERRADFIHSAANLLDRNNLIKYDRKTGYFQVTDLGRIASYYYISHGTISTYNEYLKPTMGDIELCRLFSLSEEFKYVGVRQDEKMELAKLLDRIPIPVKESLEEPSAKINVLLQAYISRLKLEGLSLSSDMVYIKQSAGRLLRALFEIVLKRGWAQLAEKALNLCKMVDKQMWSVQMPLRQFPGIPKEILMKLEKKELAWERYYDLSSQEIGELIRYPKMGRHLHKCIHQLPKLNLSTHVQPFTRTVLGFELTITPDFQWDDKVHGYVEPFWVIVEDSDGEYILHHEYFMLKKQYIDEDHTLNFTVPIYEPLPPQYFIRVVSDKWLGSQTILPVCFRHLILPEKYAPPTELLDLQPLPISALRNARYEGLYSAFKHFNPIQTQVFTVLYNSDDSVLVAAPTGSGKTICAEFSILRNHQRAVSGESNMRVVYVAPIEALARERYRDWEQKFGEFAKVVELTGETAADLKLLDKGEIIFSTPEKWDALSRRWKQRKHIQQVSLFIVDELHLLGSDKGHVLEVIVSRMRRISSHIGSNIRIVALSASLANAKDIGEWIGATSHGLFNFPPAVRPVPLEIHIQGVDIANFEARMQAMTKPTYTAITQHAKSGKPALVYVATRKHARLTALDLCAYSSFEGGGTPFLLGSEDEMDTFTRGVEEETLKNTLKCGVGYLHEGLSALYQELVTQLFLGGRIQACVVSSTMCWGRQLPAHLVVVMGTQYYDGRENAHTDYPITDLLQMMGHASRPLQDNSGKCVILCHAPRKEYYKKFLFEAFPVESNLHHFLHDHMNAEVVVGVVENKQDAVDYLTWTFMYRRLTKNPNYYNLQGVSHRHLSDHLSELVETILNDLESSKCVAVEEDMYLKPLNLGLIASYYYISYTTIERFSSMLTQKTKMKGLLEILASASEYAELPGRPGEEEFIMRLVRHQRFSIEKPKYDDPHVKANALLQAHFSRHTVVGNLAADQREILLSAHRLLQATVDVISSYGWLRLALNAMELSQMVTQGMWDRDSVLLQVPHFTKDLARRCQENEGKPIESIFDLAEMGIDDMQGLLQLSNSELQDIFEFFKRFPNVDMSYEVREGDDISAGDNVTVQVMLERDMTNQLSEVGPVHAPRFPKPKEEGWWLVIGDSSTNQLLAIKRVALQKRTRVKLEFSAPAEAGRKDYMIYLMSDSYLGCDQEYEFTVDVKDAGGDC</sequence>
<keyword evidence="11" id="KW-0508">mRNA splicing</keyword>
<dbReference type="FunFam" id="1.10.3380.10:FF:000001">
    <property type="entry name" value="U5 small nuclear ribonucleoprotein helicase"/>
    <property type="match status" value="1"/>
</dbReference>
<feature type="compositionally biased region" description="Basic and acidic residues" evidence="15">
    <location>
        <begin position="81"/>
        <end position="91"/>
    </location>
</feature>
<organism evidence="18 19">
    <name type="scientific">Digitaria exilis</name>
    <dbReference type="NCBI Taxonomy" id="1010633"/>
    <lineage>
        <taxon>Eukaryota</taxon>
        <taxon>Viridiplantae</taxon>
        <taxon>Streptophyta</taxon>
        <taxon>Embryophyta</taxon>
        <taxon>Tracheophyta</taxon>
        <taxon>Spermatophyta</taxon>
        <taxon>Magnoliopsida</taxon>
        <taxon>Liliopsida</taxon>
        <taxon>Poales</taxon>
        <taxon>Poaceae</taxon>
        <taxon>PACMAD clade</taxon>
        <taxon>Panicoideae</taxon>
        <taxon>Panicodae</taxon>
        <taxon>Paniceae</taxon>
        <taxon>Anthephorinae</taxon>
        <taxon>Digitaria</taxon>
    </lineage>
</organism>
<dbReference type="SUPFAM" id="SSF46785">
    <property type="entry name" value="Winged helix' DNA-binding domain"/>
    <property type="match status" value="2"/>
</dbReference>
<evidence type="ECO:0000256" key="4">
    <source>
        <dbReference type="ARBA" id="ARBA00022728"/>
    </source>
</evidence>
<dbReference type="InterPro" id="IPR036388">
    <property type="entry name" value="WH-like_DNA-bd_sf"/>
</dbReference>
<evidence type="ECO:0000256" key="12">
    <source>
        <dbReference type="ARBA" id="ARBA00023242"/>
    </source>
</evidence>
<dbReference type="InterPro" id="IPR011545">
    <property type="entry name" value="DEAD/DEAH_box_helicase_dom"/>
</dbReference>
<dbReference type="InterPro" id="IPR036390">
    <property type="entry name" value="WH_DNA-bd_sf"/>
</dbReference>
<evidence type="ECO:0000256" key="3">
    <source>
        <dbReference type="ARBA" id="ARBA00022664"/>
    </source>
</evidence>
<dbReference type="Pfam" id="PF21188">
    <property type="entry name" value="BRR2_plug"/>
    <property type="match status" value="1"/>
</dbReference>
<evidence type="ECO:0000256" key="9">
    <source>
        <dbReference type="ARBA" id="ARBA00022840"/>
    </source>
</evidence>
<dbReference type="SUPFAM" id="SSF158702">
    <property type="entry name" value="Sec63 N-terminal domain-like"/>
    <property type="match status" value="2"/>
</dbReference>
<dbReference type="Pfam" id="PF00271">
    <property type="entry name" value="Helicase_C"/>
    <property type="match status" value="1"/>
</dbReference>